<dbReference type="SUPFAM" id="SSF53335">
    <property type="entry name" value="S-adenosyl-L-methionine-dependent methyltransferases"/>
    <property type="match status" value="1"/>
</dbReference>
<dbReference type="PANTHER" id="PTHR44942:SF4">
    <property type="entry name" value="METHYLTRANSFERASE TYPE 11 DOMAIN-CONTAINING PROTEIN"/>
    <property type="match status" value="1"/>
</dbReference>
<dbReference type="GO" id="GO:0008168">
    <property type="term" value="F:methyltransferase activity"/>
    <property type="evidence" value="ECO:0007669"/>
    <property type="project" value="UniProtKB-KW"/>
</dbReference>
<reference evidence="5 6" key="1">
    <citation type="submission" date="2021-04" db="EMBL/GenBank/DDBJ databases">
        <title>Whole genome sequence of Jiella sp. KSK16Y-1.</title>
        <authorList>
            <person name="Tuo L."/>
        </authorList>
    </citation>
    <scope>NUCLEOTIDE SEQUENCE [LARGE SCALE GENOMIC DNA]</scope>
    <source>
        <strain evidence="5 6">KSK16Y-1</strain>
    </source>
</reference>
<dbReference type="Pfam" id="PF08241">
    <property type="entry name" value="Methyltransf_11"/>
    <property type="match status" value="1"/>
</dbReference>
<protein>
    <submittedName>
        <fullName evidence="5">Class I SAM-dependent methyltransferase</fullName>
    </submittedName>
</protein>
<sequence>MSRSQHELVNAQFGPQANAYVASPVHATGADLERIGALAAANRPVRALDLGTGGGHVAYVLAPHAGTVVACDLSSDMVAAVEREAVRRSLQNVTGTVAPAERLPFSDAEFDLAASRFSAHHWADVARGLRETRRVLKAGGTAVFVDVVGPPVAALDSHLQAVELLRDPSHVRDYRPSEWTAMLEEAGFRINEVQTWKLRMEFASWTTRIATPPASVAAIRSLQTGGAATTTAYFAIEPDGSFEIDVAWFGATAI</sequence>
<organism evidence="5 6">
    <name type="scientific">Jiella mangrovi</name>
    <dbReference type="NCBI Taxonomy" id="2821407"/>
    <lineage>
        <taxon>Bacteria</taxon>
        <taxon>Pseudomonadati</taxon>
        <taxon>Pseudomonadota</taxon>
        <taxon>Alphaproteobacteria</taxon>
        <taxon>Hyphomicrobiales</taxon>
        <taxon>Aurantimonadaceae</taxon>
        <taxon>Jiella</taxon>
    </lineage>
</organism>
<comment type="similarity">
    <text evidence="1">Belongs to the methyltransferase superfamily.</text>
</comment>
<keyword evidence="2 5" id="KW-0489">Methyltransferase</keyword>
<evidence type="ECO:0000256" key="3">
    <source>
        <dbReference type="ARBA" id="ARBA00022679"/>
    </source>
</evidence>
<evidence type="ECO:0000256" key="1">
    <source>
        <dbReference type="ARBA" id="ARBA00008361"/>
    </source>
</evidence>
<comment type="caution">
    <text evidence="5">The sequence shown here is derived from an EMBL/GenBank/DDBJ whole genome shotgun (WGS) entry which is preliminary data.</text>
</comment>
<keyword evidence="6" id="KW-1185">Reference proteome</keyword>
<accession>A0ABS4BG39</accession>
<keyword evidence="3" id="KW-0808">Transferase</keyword>
<dbReference type="Proteomes" id="UP000678276">
    <property type="component" value="Unassembled WGS sequence"/>
</dbReference>
<dbReference type="Gene3D" id="3.40.50.150">
    <property type="entry name" value="Vaccinia Virus protein VP39"/>
    <property type="match status" value="1"/>
</dbReference>
<dbReference type="InterPro" id="IPR029063">
    <property type="entry name" value="SAM-dependent_MTases_sf"/>
</dbReference>
<dbReference type="InterPro" id="IPR051052">
    <property type="entry name" value="Diverse_substrate_MTase"/>
</dbReference>
<feature type="domain" description="Methyltransferase type 11" evidence="4">
    <location>
        <begin position="48"/>
        <end position="144"/>
    </location>
</feature>
<evidence type="ECO:0000259" key="4">
    <source>
        <dbReference type="Pfam" id="PF08241"/>
    </source>
</evidence>
<dbReference type="GO" id="GO:0032259">
    <property type="term" value="P:methylation"/>
    <property type="evidence" value="ECO:0007669"/>
    <property type="project" value="UniProtKB-KW"/>
</dbReference>
<evidence type="ECO:0000313" key="5">
    <source>
        <dbReference type="EMBL" id="MBP0614900.1"/>
    </source>
</evidence>
<dbReference type="RefSeq" id="WP_209593297.1">
    <property type="nucleotide sequence ID" value="NZ_JAGJCF010000002.1"/>
</dbReference>
<evidence type="ECO:0000256" key="2">
    <source>
        <dbReference type="ARBA" id="ARBA00022603"/>
    </source>
</evidence>
<dbReference type="PANTHER" id="PTHR44942">
    <property type="entry name" value="METHYLTRANSF_11 DOMAIN-CONTAINING PROTEIN"/>
    <property type="match status" value="1"/>
</dbReference>
<dbReference type="InterPro" id="IPR013216">
    <property type="entry name" value="Methyltransf_11"/>
</dbReference>
<evidence type="ECO:0000313" key="6">
    <source>
        <dbReference type="Proteomes" id="UP000678276"/>
    </source>
</evidence>
<gene>
    <name evidence="5" type="ORF">J6595_04825</name>
</gene>
<proteinExistence type="inferred from homology"/>
<dbReference type="EMBL" id="JAGJCF010000002">
    <property type="protein sequence ID" value="MBP0614900.1"/>
    <property type="molecule type" value="Genomic_DNA"/>
</dbReference>
<dbReference type="CDD" id="cd02440">
    <property type="entry name" value="AdoMet_MTases"/>
    <property type="match status" value="1"/>
</dbReference>
<name>A0ABS4BG39_9HYPH</name>